<feature type="domain" description="DUF7092" evidence="9">
    <location>
        <begin position="2"/>
        <end position="82"/>
    </location>
</feature>
<keyword evidence="5 6" id="KW-0482">Metalloprotease</keyword>
<evidence type="ECO:0000256" key="2">
    <source>
        <dbReference type="ARBA" id="ARBA00022723"/>
    </source>
</evidence>
<dbReference type="PANTHER" id="PTHR22726:SF1">
    <property type="entry name" value="METALLOENDOPEPTIDASE OMA1, MITOCHONDRIAL"/>
    <property type="match status" value="1"/>
</dbReference>
<dbReference type="Gene3D" id="3.30.2010.10">
    <property type="entry name" value="Metalloproteases ('zincins'), catalytic domain"/>
    <property type="match status" value="1"/>
</dbReference>
<dbReference type="STRING" id="366602.Caul_3399"/>
<dbReference type="CDD" id="cd07332">
    <property type="entry name" value="M48C_Oma1_like"/>
    <property type="match status" value="1"/>
</dbReference>
<dbReference type="GO" id="GO:0051603">
    <property type="term" value="P:proteolysis involved in protein catabolic process"/>
    <property type="evidence" value="ECO:0007669"/>
    <property type="project" value="TreeGrafter"/>
</dbReference>
<dbReference type="AlphaFoldDB" id="B0T4Z9"/>
<feature type="domain" description="Peptidase M48" evidence="8">
    <location>
        <begin position="160"/>
        <end position="334"/>
    </location>
</feature>
<evidence type="ECO:0000259" key="9">
    <source>
        <dbReference type="Pfam" id="PF23368"/>
    </source>
</evidence>
<protein>
    <submittedName>
        <fullName evidence="10">Peptidase M48 Ste24p</fullName>
    </submittedName>
</protein>
<comment type="cofactor">
    <cofactor evidence="6">
        <name>Zn(2+)</name>
        <dbReference type="ChEBI" id="CHEBI:29105"/>
    </cofactor>
    <text evidence="6">Binds 1 zinc ion per subunit.</text>
</comment>
<dbReference type="GO" id="GO:0004222">
    <property type="term" value="F:metalloendopeptidase activity"/>
    <property type="evidence" value="ECO:0007669"/>
    <property type="project" value="InterPro"/>
</dbReference>
<evidence type="ECO:0000256" key="7">
    <source>
        <dbReference type="SAM" id="Phobius"/>
    </source>
</evidence>
<sequence length="362" mass="38963">MQALLYDGLTARPWPARVSLDGDRVVAVSEALDAAGAPCARLDWPLAKVREQERDETTYRLSLGGGDARLIVDIQAWQVLTGRTRRHVVRRRRGGEWRVIGGLAVAGLSVMAFVFIVVPLAAEPLARWTPPGLEARFGRSMQAQVHLAMPVCEGDPQGAAALAKLGQALSEGADTRFPIRVQAVRAPFVNAFALPGGTVMVTDELIAQAHSPDELAGVIAHEIAHVERRHVMQAAWRSAGAGLVLDAVVGGGSGAGQQAILLASSLSNQRFSRKLEAEADTRGMQLLARRDISSQGMADFFDRMADRKADARVRQAAEWFSSHPDMVARAALAKAAARPGRPALSDADWRRVKAVCKAGRKR</sequence>
<keyword evidence="7" id="KW-0812">Transmembrane</keyword>
<gene>
    <name evidence="10" type="ordered locus">Caul_3399</name>
</gene>
<evidence type="ECO:0000256" key="6">
    <source>
        <dbReference type="RuleBase" id="RU003983"/>
    </source>
</evidence>
<dbReference type="Pfam" id="PF01435">
    <property type="entry name" value="Peptidase_M48"/>
    <property type="match status" value="1"/>
</dbReference>
<dbReference type="EMBL" id="CP000927">
    <property type="protein sequence ID" value="ABZ72526.1"/>
    <property type="molecule type" value="Genomic_DNA"/>
</dbReference>
<keyword evidence="1 6" id="KW-0645">Protease</keyword>
<dbReference type="KEGG" id="cak:Caul_3399"/>
<evidence type="ECO:0000256" key="4">
    <source>
        <dbReference type="ARBA" id="ARBA00022833"/>
    </source>
</evidence>
<comment type="similarity">
    <text evidence="6">Belongs to the peptidase M48 family.</text>
</comment>
<evidence type="ECO:0000313" key="10">
    <source>
        <dbReference type="EMBL" id="ABZ72526.1"/>
    </source>
</evidence>
<organism evidence="10">
    <name type="scientific">Caulobacter sp. (strain K31)</name>
    <dbReference type="NCBI Taxonomy" id="366602"/>
    <lineage>
        <taxon>Bacteria</taxon>
        <taxon>Pseudomonadati</taxon>
        <taxon>Pseudomonadota</taxon>
        <taxon>Alphaproteobacteria</taxon>
        <taxon>Caulobacterales</taxon>
        <taxon>Caulobacteraceae</taxon>
        <taxon>Caulobacter</taxon>
    </lineage>
</organism>
<evidence type="ECO:0000259" key="8">
    <source>
        <dbReference type="Pfam" id="PF01435"/>
    </source>
</evidence>
<dbReference type="OrthoDB" id="9810445at2"/>
<dbReference type="PANTHER" id="PTHR22726">
    <property type="entry name" value="METALLOENDOPEPTIDASE OMA1"/>
    <property type="match status" value="1"/>
</dbReference>
<keyword evidence="2" id="KW-0479">Metal-binding</keyword>
<keyword evidence="7" id="KW-1133">Transmembrane helix</keyword>
<keyword evidence="4 6" id="KW-0862">Zinc</keyword>
<dbReference type="GO" id="GO:0046872">
    <property type="term" value="F:metal ion binding"/>
    <property type="evidence" value="ECO:0007669"/>
    <property type="project" value="UniProtKB-KW"/>
</dbReference>
<proteinExistence type="inferred from homology"/>
<keyword evidence="7" id="KW-0472">Membrane</keyword>
<dbReference type="HOGENOM" id="CLU_029002_0_0_5"/>
<name>B0T4Z9_CAUSK</name>
<reference evidence="10" key="1">
    <citation type="submission" date="2008-01" db="EMBL/GenBank/DDBJ databases">
        <title>Complete sequence of chromosome of Caulobacter sp. K31.</title>
        <authorList>
            <consortium name="US DOE Joint Genome Institute"/>
            <person name="Copeland A."/>
            <person name="Lucas S."/>
            <person name="Lapidus A."/>
            <person name="Barry K."/>
            <person name="Glavina del Rio T."/>
            <person name="Dalin E."/>
            <person name="Tice H."/>
            <person name="Pitluck S."/>
            <person name="Bruce D."/>
            <person name="Goodwin L."/>
            <person name="Thompson L.S."/>
            <person name="Brettin T."/>
            <person name="Detter J.C."/>
            <person name="Han C."/>
            <person name="Schmutz J."/>
            <person name="Larimer F."/>
            <person name="Land M."/>
            <person name="Hauser L."/>
            <person name="Kyrpides N."/>
            <person name="Kim E."/>
            <person name="Stephens C."/>
            <person name="Richardson P."/>
        </authorList>
    </citation>
    <scope>NUCLEOTIDE SEQUENCE [LARGE SCALE GENOMIC DNA]</scope>
    <source>
        <strain evidence="10">K31</strain>
    </source>
</reference>
<dbReference type="Pfam" id="PF23368">
    <property type="entry name" value="DUF7092"/>
    <property type="match status" value="1"/>
</dbReference>
<accession>B0T4Z9</accession>
<dbReference type="eggNOG" id="COG4783">
    <property type="taxonomic scope" value="Bacteria"/>
</dbReference>
<dbReference type="InterPro" id="IPR055518">
    <property type="entry name" value="DUF7092"/>
</dbReference>
<evidence type="ECO:0000256" key="5">
    <source>
        <dbReference type="ARBA" id="ARBA00023049"/>
    </source>
</evidence>
<dbReference type="GO" id="GO:0016020">
    <property type="term" value="C:membrane"/>
    <property type="evidence" value="ECO:0007669"/>
    <property type="project" value="TreeGrafter"/>
</dbReference>
<feature type="transmembrane region" description="Helical" evidence="7">
    <location>
        <begin position="99"/>
        <end position="122"/>
    </location>
</feature>
<dbReference type="InterPro" id="IPR001915">
    <property type="entry name" value="Peptidase_M48"/>
</dbReference>
<keyword evidence="3 6" id="KW-0378">Hydrolase</keyword>
<dbReference type="InterPro" id="IPR051156">
    <property type="entry name" value="Mito/Outer_Membr_Metalloprot"/>
</dbReference>
<evidence type="ECO:0000256" key="3">
    <source>
        <dbReference type="ARBA" id="ARBA00022801"/>
    </source>
</evidence>
<evidence type="ECO:0000256" key="1">
    <source>
        <dbReference type="ARBA" id="ARBA00022670"/>
    </source>
</evidence>